<evidence type="ECO:0000256" key="1">
    <source>
        <dbReference type="ARBA" id="ARBA00023015"/>
    </source>
</evidence>
<evidence type="ECO:0000256" key="4">
    <source>
        <dbReference type="PROSITE-ProRule" id="PRU00335"/>
    </source>
</evidence>
<reference evidence="6 7" key="1">
    <citation type="submission" date="2017-09" db="EMBL/GenBank/DDBJ databases">
        <title>Sphingomonas panjinensis sp.nov., isolated from oil-contaminated soil.</title>
        <authorList>
            <person name="Wang L."/>
            <person name="Chen L."/>
        </authorList>
    </citation>
    <scope>NUCLEOTIDE SEQUENCE [LARGE SCALE GENOMIC DNA]</scope>
    <source>
        <strain evidence="6 7">FW-11</strain>
    </source>
</reference>
<dbReference type="Proteomes" id="UP000244162">
    <property type="component" value="Unassembled WGS sequence"/>
</dbReference>
<dbReference type="Pfam" id="PF00440">
    <property type="entry name" value="TetR_N"/>
    <property type="match status" value="1"/>
</dbReference>
<dbReference type="Pfam" id="PF13305">
    <property type="entry name" value="TetR_C_33"/>
    <property type="match status" value="1"/>
</dbReference>
<evidence type="ECO:0000259" key="5">
    <source>
        <dbReference type="PROSITE" id="PS50977"/>
    </source>
</evidence>
<dbReference type="InterPro" id="IPR009057">
    <property type="entry name" value="Homeodomain-like_sf"/>
</dbReference>
<keyword evidence="2 4" id="KW-0238">DNA-binding</keyword>
<gene>
    <name evidence="6" type="ORF">CLG96_05410</name>
</gene>
<dbReference type="SUPFAM" id="SSF46689">
    <property type="entry name" value="Homeodomain-like"/>
    <property type="match status" value="1"/>
</dbReference>
<accession>A0A2T5FZ85</accession>
<dbReference type="PANTHER" id="PTHR30055">
    <property type="entry name" value="HTH-TYPE TRANSCRIPTIONAL REGULATOR RUTR"/>
    <property type="match status" value="1"/>
</dbReference>
<name>A0A2T5FZ85_9SPHN</name>
<dbReference type="AlphaFoldDB" id="A0A2T5FZ85"/>
<dbReference type="PROSITE" id="PS50977">
    <property type="entry name" value="HTH_TETR_2"/>
    <property type="match status" value="1"/>
</dbReference>
<dbReference type="InterPro" id="IPR036271">
    <property type="entry name" value="Tet_transcr_reg_TetR-rel_C_sf"/>
</dbReference>
<feature type="domain" description="HTH tetR-type" evidence="5">
    <location>
        <begin position="15"/>
        <end position="75"/>
    </location>
</feature>
<keyword evidence="7" id="KW-1185">Reference proteome</keyword>
<evidence type="ECO:0000256" key="3">
    <source>
        <dbReference type="ARBA" id="ARBA00023163"/>
    </source>
</evidence>
<dbReference type="SUPFAM" id="SSF48498">
    <property type="entry name" value="Tetracyclin repressor-like, C-terminal domain"/>
    <property type="match status" value="1"/>
</dbReference>
<organism evidence="6 7">
    <name type="scientific">Sphingomonas oleivorans</name>
    <dbReference type="NCBI Taxonomy" id="1735121"/>
    <lineage>
        <taxon>Bacteria</taxon>
        <taxon>Pseudomonadati</taxon>
        <taxon>Pseudomonadota</taxon>
        <taxon>Alphaproteobacteria</taxon>
        <taxon>Sphingomonadales</taxon>
        <taxon>Sphingomonadaceae</taxon>
        <taxon>Sphingomonas</taxon>
    </lineage>
</organism>
<proteinExistence type="predicted"/>
<dbReference type="RefSeq" id="WP_107966881.1">
    <property type="nucleotide sequence ID" value="NZ_NWBU01000005.1"/>
</dbReference>
<evidence type="ECO:0000313" key="7">
    <source>
        <dbReference type="Proteomes" id="UP000244162"/>
    </source>
</evidence>
<dbReference type="InterPro" id="IPR050109">
    <property type="entry name" value="HTH-type_TetR-like_transc_reg"/>
</dbReference>
<evidence type="ECO:0000313" key="6">
    <source>
        <dbReference type="EMBL" id="PTQ12018.1"/>
    </source>
</evidence>
<keyword evidence="1" id="KW-0805">Transcription regulation</keyword>
<feature type="DNA-binding region" description="H-T-H motif" evidence="4">
    <location>
        <begin position="38"/>
        <end position="57"/>
    </location>
</feature>
<keyword evidence="3" id="KW-0804">Transcription</keyword>
<dbReference type="InterPro" id="IPR001647">
    <property type="entry name" value="HTH_TetR"/>
</dbReference>
<dbReference type="GO" id="GO:0003700">
    <property type="term" value="F:DNA-binding transcription factor activity"/>
    <property type="evidence" value="ECO:0007669"/>
    <property type="project" value="TreeGrafter"/>
</dbReference>
<sequence length="202" mass="21438">MADRASEKARRYHHGDLRAALIEEGLKLIEQREADHLGLREVARAVGVSATAVYRHFPDKGALLEALAEAGLARLGRAQRAAAQAAGGGLAGFNAAGRAYVRFALENPGLFRLIFANAPGHAPSDWNGKGSNDAMQFLRENAEQLVAARHGEAAARLFALRSWALVHGLALLLLDGQVQADAAMIDAAIDARDFTFAPAGLP</sequence>
<dbReference type="EMBL" id="NWBU01000005">
    <property type="protein sequence ID" value="PTQ12018.1"/>
    <property type="molecule type" value="Genomic_DNA"/>
</dbReference>
<dbReference type="OrthoDB" id="7056813at2"/>
<comment type="caution">
    <text evidence="6">The sequence shown here is derived from an EMBL/GenBank/DDBJ whole genome shotgun (WGS) entry which is preliminary data.</text>
</comment>
<dbReference type="GO" id="GO:0000976">
    <property type="term" value="F:transcription cis-regulatory region binding"/>
    <property type="evidence" value="ECO:0007669"/>
    <property type="project" value="TreeGrafter"/>
</dbReference>
<dbReference type="InterPro" id="IPR025996">
    <property type="entry name" value="MT1864/Rv1816-like_C"/>
</dbReference>
<dbReference type="Gene3D" id="1.10.357.10">
    <property type="entry name" value="Tetracycline Repressor, domain 2"/>
    <property type="match status" value="1"/>
</dbReference>
<protein>
    <submittedName>
        <fullName evidence="6">TetR family transcriptional regulator</fullName>
    </submittedName>
</protein>
<evidence type="ECO:0000256" key="2">
    <source>
        <dbReference type="ARBA" id="ARBA00023125"/>
    </source>
</evidence>
<dbReference type="PANTHER" id="PTHR30055:SF220">
    <property type="entry name" value="TETR-FAMILY REGULATORY PROTEIN"/>
    <property type="match status" value="1"/>
</dbReference>